<dbReference type="PANTHER" id="PTHR35271">
    <property type="entry name" value="ABC TRANSPORTER, SUBSTRATE-BINDING LIPOPROTEIN-RELATED"/>
    <property type="match status" value="1"/>
</dbReference>
<dbReference type="SUPFAM" id="SSF53822">
    <property type="entry name" value="Periplasmic binding protein-like I"/>
    <property type="match status" value="1"/>
</dbReference>
<proteinExistence type="predicted"/>
<feature type="region of interest" description="Disordered" evidence="1">
    <location>
        <begin position="22"/>
        <end position="42"/>
    </location>
</feature>
<keyword evidence="2" id="KW-0732">Signal</keyword>
<evidence type="ECO:0000313" key="3">
    <source>
        <dbReference type="EMBL" id="OIQ60933.1"/>
    </source>
</evidence>
<dbReference type="Pfam" id="PF04392">
    <property type="entry name" value="ABC_sub_bind"/>
    <property type="match status" value="1"/>
</dbReference>
<dbReference type="Gene3D" id="3.40.50.2300">
    <property type="match status" value="2"/>
</dbReference>
<gene>
    <name evidence="3" type="ORF">MOTE_04610</name>
</gene>
<sequence length="342" mass="36287">MKKGLWTLIVLVLALLPVGCGSSGSQGQTKNSAPTARQTGETSDGKVVKLGIIQIVEHPALDAARRGFLSTLAANGYEEGKNLQVDFQNAQGDQSTLQNIARKFVQDKKDLILAIATPSAIAMANETQDIPILITAVTDPVAAKLVKSMEKPGTNVTGTTDMNPIKEQLAMLKQLVPAAKMLGVIYNSSEVNSQVQVRVVKQEASKLGLTVVEAPVTASSEVVQATQTLVGRVEALYVPTDNTIVSSISGVLQVAEQHKIPVIAGESNTVEAGALGTIGIDYYKLGQQTGQMALRVLKGEKPQDMPIEKQKDLSIVLNARAAKAFGVTIPEELKKKASKVIE</sequence>
<protein>
    <submittedName>
        <fullName evidence="3">ABC transporter substrate binding protein</fullName>
    </submittedName>
</protein>
<dbReference type="AlphaFoldDB" id="A0A1J5PAX5"/>
<evidence type="ECO:0000256" key="1">
    <source>
        <dbReference type="SAM" id="MobiDB-lite"/>
    </source>
</evidence>
<organism evidence="3 4">
    <name type="scientific">Neomoorella thermoacetica</name>
    <name type="common">Clostridium thermoaceticum</name>
    <dbReference type="NCBI Taxonomy" id="1525"/>
    <lineage>
        <taxon>Bacteria</taxon>
        <taxon>Bacillati</taxon>
        <taxon>Bacillota</taxon>
        <taxon>Clostridia</taxon>
        <taxon>Neomoorellales</taxon>
        <taxon>Neomoorellaceae</taxon>
        <taxon>Neomoorella</taxon>
    </lineage>
</organism>
<feature type="signal peptide" evidence="2">
    <location>
        <begin position="1"/>
        <end position="27"/>
    </location>
</feature>
<dbReference type="Proteomes" id="UP000182811">
    <property type="component" value="Unassembled WGS sequence"/>
</dbReference>
<name>A0A1J5PAX5_NEOTH</name>
<dbReference type="PANTHER" id="PTHR35271:SF1">
    <property type="entry name" value="ABC TRANSPORTER, SUBSTRATE-BINDING LIPOPROTEIN"/>
    <property type="match status" value="1"/>
</dbReference>
<dbReference type="InterPro" id="IPR028082">
    <property type="entry name" value="Peripla_BP_I"/>
</dbReference>
<evidence type="ECO:0000313" key="4">
    <source>
        <dbReference type="Proteomes" id="UP000182811"/>
    </source>
</evidence>
<dbReference type="InterPro" id="IPR007487">
    <property type="entry name" value="ABC_transpt-TYRBP-like"/>
</dbReference>
<dbReference type="OrthoDB" id="9776955at2"/>
<comment type="caution">
    <text evidence="3">The sequence shown here is derived from an EMBL/GenBank/DDBJ whole genome shotgun (WGS) entry which is preliminary data.</text>
</comment>
<evidence type="ECO:0000256" key="2">
    <source>
        <dbReference type="SAM" id="SignalP"/>
    </source>
</evidence>
<dbReference type="CDD" id="cd06325">
    <property type="entry name" value="PBP1_ABC_unchar_transporter"/>
    <property type="match status" value="1"/>
</dbReference>
<reference evidence="3 4" key="1">
    <citation type="submission" date="2016-08" db="EMBL/GenBank/DDBJ databases">
        <title>Genome-based comparison of Moorella thermoacetic strains.</title>
        <authorList>
            <person name="Poehlein A."/>
            <person name="Bengelsdorf F.R."/>
            <person name="Esser C."/>
            <person name="Duerre P."/>
            <person name="Daniel R."/>
        </authorList>
    </citation>
    <scope>NUCLEOTIDE SEQUENCE [LARGE SCALE GENOMIC DNA]</scope>
    <source>
        <strain evidence="3 4">DSM 21394</strain>
    </source>
</reference>
<dbReference type="EMBL" id="MDDC01000003">
    <property type="protein sequence ID" value="OIQ60933.1"/>
    <property type="molecule type" value="Genomic_DNA"/>
</dbReference>
<feature type="compositionally biased region" description="Polar residues" evidence="1">
    <location>
        <begin position="23"/>
        <end position="42"/>
    </location>
</feature>
<accession>A0A1J5PAX5</accession>
<feature type="chain" id="PRO_5012159242" evidence="2">
    <location>
        <begin position="28"/>
        <end position="342"/>
    </location>
</feature>